<feature type="domain" description="LysM" evidence="2">
    <location>
        <begin position="55"/>
        <end position="99"/>
    </location>
</feature>
<gene>
    <name evidence="3" type="ORF">S01H1_73394</name>
</gene>
<proteinExistence type="predicted"/>
<organism evidence="3">
    <name type="scientific">marine sediment metagenome</name>
    <dbReference type="NCBI Taxonomy" id="412755"/>
    <lineage>
        <taxon>unclassified sequences</taxon>
        <taxon>metagenomes</taxon>
        <taxon>ecological metagenomes</taxon>
    </lineage>
</organism>
<name>X0WXK1_9ZZZZ</name>
<dbReference type="AlphaFoldDB" id="X0WXK1"/>
<dbReference type="SUPFAM" id="SSF54106">
    <property type="entry name" value="LysM domain"/>
    <property type="match status" value="1"/>
</dbReference>
<evidence type="ECO:0000313" key="3">
    <source>
        <dbReference type="EMBL" id="GAG29173.1"/>
    </source>
</evidence>
<dbReference type="InterPro" id="IPR018392">
    <property type="entry name" value="LysM"/>
</dbReference>
<dbReference type="CDD" id="cd00118">
    <property type="entry name" value="LysM"/>
    <property type="match status" value="1"/>
</dbReference>
<evidence type="ECO:0000256" key="1">
    <source>
        <dbReference type="SAM" id="MobiDB-lite"/>
    </source>
</evidence>
<sequence length="115" mass="11394">DLIDGGDGSDVCSGGRAPDTIVNCETVSGVGSASSGSADTAMPPWTPLAPRGGTIGYEVQPGDTLIDIAARFGTTVEALVQLNGLEDPNVILYGSTLNVPYVGEDAGGAPAGMSP</sequence>
<feature type="non-terminal residue" evidence="3">
    <location>
        <position position="1"/>
    </location>
</feature>
<dbReference type="Gene3D" id="3.10.350.10">
    <property type="entry name" value="LysM domain"/>
    <property type="match status" value="1"/>
</dbReference>
<evidence type="ECO:0000259" key="2">
    <source>
        <dbReference type="PROSITE" id="PS51782"/>
    </source>
</evidence>
<feature type="compositionally biased region" description="Low complexity" evidence="1">
    <location>
        <begin position="29"/>
        <end position="38"/>
    </location>
</feature>
<dbReference type="Pfam" id="PF01476">
    <property type="entry name" value="LysM"/>
    <property type="match status" value="1"/>
</dbReference>
<dbReference type="SMART" id="SM00257">
    <property type="entry name" value="LysM"/>
    <property type="match status" value="1"/>
</dbReference>
<dbReference type="InterPro" id="IPR036779">
    <property type="entry name" value="LysM_dom_sf"/>
</dbReference>
<feature type="region of interest" description="Disordered" evidence="1">
    <location>
        <begin position="29"/>
        <end position="53"/>
    </location>
</feature>
<dbReference type="PROSITE" id="PS51782">
    <property type="entry name" value="LYSM"/>
    <property type="match status" value="1"/>
</dbReference>
<dbReference type="EMBL" id="BARS01049038">
    <property type="protein sequence ID" value="GAG29173.1"/>
    <property type="molecule type" value="Genomic_DNA"/>
</dbReference>
<reference evidence="3" key="1">
    <citation type="journal article" date="2014" name="Front. Microbiol.">
        <title>High frequency of phylogenetically diverse reductive dehalogenase-homologous genes in deep subseafloor sedimentary metagenomes.</title>
        <authorList>
            <person name="Kawai M."/>
            <person name="Futagami T."/>
            <person name="Toyoda A."/>
            <person name="Takaki Y."/>
            <person name="Nishi S."/>
            <person name="Hori S."/>
            <person name="Arai W."/>
            <person name="Tsubouchi T."/>
            <person name="Morono Y."/>
            <person name="Uchiyama I."/>
            <person name="Ito T."/>
            <person name="Fujiyama A."/>
            <person name="Inagaki F."/>
            <person name="Takami H."/>
        </authorList>
    </citation>
    <scope>NUCLEOTIDE SEQUENCE</scope>
    <source>
        <strain evidence="3">Expedition CK06-06</strain>
    </source>
</reference>
<protein>
    <recommendedName>
        <fullName evidence="2">LysM domain-containing protein</fullName>
    </recommendedName>
</protein>
<accession>X0WXK1</accession>
<comment type="caution">
    <text evidence="3">The sequence shown here is derived from an EMBL/GenBank/DDBJ whole genome shotgun (WGS) entry which is preliminary data.</text>
</comment>